<keyword evidence="2" id="KW-1185">Reference proteome</keyword>
<reference evidence="1" key="1">
    <citation type="submission" date="2020-12" db="EMBL/GenBank/DDBJ databases">
        <title>Desulfobium dissulfuricans gen. nov., sp. nov., a novel mesophilic, sulfate-reducing bacterium isolated from a deep-sea hydrothermal vent.</title>
        <authorList>
            <person name="Hashimoto Y."/>
            <person name="Tame A."/>
            <person name="Sawayama S."/>
            <person name="Miyazaki J."/>
            <person name="Takai K."/>
            <person name="Nakagawa S."/>
        </authorList>
    </citation>
    <scope>NUCLEOTIDE SEQUENCE</scope>
    <source>
        <strain evidence="1">GF1</strain>
    </source>
</reference>
<dbReference type="EMBL" id="AP024233">
    <property type="protein sequence ID" value="BCO08443.1"/>
    <property type="molecule type" value="Genomic_DNA"/>
</dbReference>
<protein>
    <recommendedName>
        <fullName evidence="3">Transposase IS4-like domain-containing protein</fullName>
    </recommendedName>
</protein>
<dbReference type="KEGG" id="ddu:GF1_08190"/>
<gene>
    <name evidence="1" type="ORF">GF1_08190</name>
</gene>
<evidence type="ECO:0000313" key="1">
    <source>
        <dbReference type="EMBL" id="BCO08443.1"/>
    </source>
</evidence>
<name>A0A915XJX1_9BACT</name>
<dbReference type="AlphaFoldDB" id="A0A915XJX1"/>
<evidence type="ECO:0000313" key="2">
    <source>
        <dbReference type="Proteomes" id="UP001063350"/>
    </source>
</evidence>
<evidence type="ECO:0008006" key="3">
    <source>
        <dbReference type="Google" id="ProtNLM"/>
    </source>
</evidence>
<proteinExistence type="predicted"/>
<sequence length="83" mass="9473">MAADRAYIDFAWLYQLNERKNYLVTRLKSNIKYRVVERRSVLKNKGLTSDQTIILTGPGPVTAPFRYVGSVTGIQRLASSTFF</sequence>
<dbReference type="Proteomes" id="UP001063350">
    <property type="component" value="Chromosome"/>
</dbReference>
<accession>A0A915XJX1</accession>
<organism evidence="1 2">
    <name type="scientific">Desulfolithobacter dissulfuricans</name>
    <dbReference type="NCBI Taxonomy" id="2795293"/>
    <lineage>
        <taxon>Bacteria</taxon>
        <taxon>Pseudomonadati</taxon>
        <taxon>Thermodesulfobacteriota</taxon>
        <taxon>Desulfobulbia</taxon>
        <taxon>Desulfobulbales</taxon>
        <taxon>Desulfobulbaceae</taxon>
        <taxon>Desulfolithobacter</taxon>
    </lineage>
</organism>